<gene>
    <name evidence="2" type="ORF">ACFSJH_19210</name>
</gene>
<proteinExistence type="predicted"/>
<dbReference type="Gene3D" id="3.40.50.150">
    <property type="entry name" value="Vaccinia Virus protein VP39"/>
    <property type="match status" value="1"/>
</dbReference>
<name>A0ABW4YQA9_9BACL</name>
<accession>A0ABW4YQA9</accession>
<dbReference type="Proteomes" id="UP001597362">
    <property type="component" value="Unassembled WGS sequence"/>
</dbReference>
<reference evidence="3" key="1">
    <citation type="journal article" date="2019" name="Int. J. Syst. Evol. Microbiol.">
        <title>The Global Catalogue of Microorganisms (GCM) 10K type strain sequencing project: providing services to taxonomists for standard genome sequencing and annotation.</title>
        <authorList>
            <consortium name="The Broad Institute Genomics Platform"/>
            <consortium name="The Broad Institute Genome Sequencing Center for Infectious Disease"/>
            <person name="Wu L."/>
            <person name="Ma J."/>
        </authorList>
    </citation>
    <scope>NUCLEOTIDE SEQUENCE [LARGE SCALE GENOMIC DNA]</scope>
    <source>
        <strain evidence="3">GH52</strain>
    </source>
</reference>
<evidence type="ECO:0000313" key="2">
    <source>
        <dbReference type="EMBL" id="MFD2117866.1"/>
    </source>
</evidence>
<evidence type="ECO:0000259" key="1">
    <source>
        <dbReference type="Pfam" id="PF08241"/>
    </source>
</evidence>
<dbReference type="PANTHER" id="PTHR43861:SF1">
    <property type="entry name" value="TRANS-ACONITATE 2-METHYLTRANSFERASE"/>
    <property type="match status" value="1"/>
</dbReference>
<dbReference type="SUPFAM" id="SSF53335">
    <property type="entry name" value="S-adenosyl-L-methionine-dependent methyltransferases"/>
    <property type="match status" value="1"/>
</dbReference>
<dbReference type="EMBL" id="JBHUHO010000047">
    <property type="protein sequence ID" value="MFD2117866.1"/>
    <property type="molecule type" value="Genomic_DNA"/>
</dbReference>
<dbReference type="InterPro" id="IPR013216">
    <property type="entry name" value="Methyltransf_11"/>
</dbReference>
<dbReference type="GO" id="GO:0008168">
    <property type="term" value="F:methyltransferase activity"/>
    <property type="evidence" value="ECO:0007669"/>
    <property type="project" value="UniProtKB-KW"/>
</dbReference>
<dbReference type="InterPro" id="IPR029063">
    <property type="entry name" value="SAM-dependent_MTases_sf"/>
</dbReference>
<protein>
    <submittedName>
        <fullName evidence="2">Class I SAM-dependent methyltransferase</fullName>
    </submittedName>
</protein>
<dbReference type="PANTHER" id="PTHR43861">
    <property type="entry name" value="TRANS-ACONITATE 2-METHYLTRANSFERASE-RELATED"/>
    <property type="match status" value="1"/>
</dbReference>
<keyword evidence="2" id="KW-0808">Transferase</keyword>
<dbReference type="GO" id="GO:0032259">
    <property type="term" value="P:methylation"/>
    <property type="evidence" value="ECO:0007669"/>
    <property type="project" value="UniProtKB-KW"/>
</dbReference>
<comment type="caution">
    <text evidence="2">The sequence shown here is derived from an EMBL/GenBank/DDBJ whole genome shotgun (WGS) entry which is preliminary data.</text>
</comment>
<dbReference type="CDD" id="cd02440">
    <property type="entry name" value="AdoMet_MTases"/>
    <property type="match status" value="1"/>
</dbReference>
<sequence>METNTFYHDALVAKLPLMELLQVKSGEHILDLGCGNGNLTAQIAAAGATVLGIDSSEHMIEKAKAQYPSLPFVTVDATTFRRVQLFDAIFSNATIHWIQDAKALVEMMQAVLQVGGRVVAEFAAAGNVSIVMDAIYQVLKNYGYHTTNRHPWYWPTIGEYSQLLEQHQFRVLYTHHFDGVQPLPAEKTIRHWIESYAAYFFHDCAESDIEMMYNEIEAMTAPVLMQNDRWHINISRMRVVAIKE</sequence>
<dbReference type="Pfam" id="PF08241">
    <property type="entry name" value="Methyltransf_11"/>
    <property type="match status" value="1"/>
</dbReference>
<organism evidence="2 3">
    <name type="scientific">Paenibacillus yanchengensis</name>
    <dbReference type="NCBI Taxonomy" id="2035833"/>
    <lineage>
        <taxon>Bacteria</taxon>
        <taxon>Bacillati</taxon>
        <taxon>Bacillota</taxon>
        <taxon>Bacilli</taxon>
        <taxon>Bacillales</taxon>
        <taxon>Paenibacillaceae</taxon>
        <taxon>Paenibacillus</taxon>
    </lineage>
</organism>
<keyword evidence="2" id="KW-0489">Methyltransferase</keyword>
<keyword evidence="3" id="KW-1185">Reference proteome</keyword>
<evidence type="ECO:0000313" key="3">
    <source>
        <dbReference type="Proteomes" id="UP001597362"/>
    </source>
</evidence>
<feature type="domain" description="Methyltransferase type 11" evidence="1">
    <location>
        <begin position="30"/>
        <end position="119"/>
    </location>
</feature>
<dbReference type="RefSeq" id="WP_377775218.1">
    <property type="nucleotide sequence ID" value="NZ_JBHUHO010000047.1"/>
</dbReference>